<evidence type="ECO:0000256" key="1">
    <source>
        <dbReference type="ARBA" id="ARBA00023239"/>
    </source>
</evidence>
<sequence>MSPAPSVHDPDERVDHLHAVAARLGVPGIFDVHTHFLPPRVTEKVRAVFASAGPLIGREWPIRYDDADEPNVARLRAYGVRRFTALPYPHKPGMATFLNTWADDFAARTPEALRCATFFPEPEAGAYVAERVAAGVQVFKVHVQVGAFDVRDPLLGPVWSVLEEAGTPVVLHAGSGPVPTEFTGPGPVAELLARHPRLTLVMAHLGAPEYAEFLAMAETYERVHLDTTMAFTDFFDATTDRIGEVAGVCEHRGSMPGALLPRFAAVGEKVLFGSDFPHIPYPYVHQLEVLEALREREAAFDDAWLAGVVWHNAARLFGLHAAE</sequence>
<dbReference type="RefSeq" id="WP_315730525.1">
    <property type="nucleotide sequence ID" value="NZ_JAVYII010000001.1"/>
</dbReference>
<organism evidence="3 4">
    <name type="scientific">Nocardioides imazamoxiresistens</name>
    <dbReference type="NCBI Taxonomy" id="3231893"/>
    <lineage>
        <taxon>Bacteria</taxon>
        <taxon>Bacillati</taxon>
        <taxon>Actinomycetota</taxon>
        <taxon>Actinomycetes</taxon>
        <taxon>Propionibacteriales</taxon>
        <taxon>Nocardioidaceae</taxon>
        <taxon>Nocardioides</taxon>
    </lineage>
</organism>
<feature type="domain" description="Amidohydrolase-related" evidence="2">
    <location>
        <begin position="31"/>
        <end position="319"/>
    </location>
</feature>
<proteinExistence type="predicted"/>
<keyword evidence="4" id="KW-1185">Reference proteome</keyword>
<evidence type="ECO:0000259" key="2">
    <source>
        <dbReference type="Pfam" id="PF04909"/>
    </source>
</evidence>
<evidence type="ECO:0000313" key="4">
    <source>
        <dbReference type="Proteomes" id="UP001268542"/>
    </source>
</evidence>
<gene>
    <name evidence="3" type="ORF">RDV89_00695</name>
</gene>
<protein>
    <submittedName>
        <fullName evidence="3">Amidohydrolase family protein</fullName>
    </submittedName>
</protein>
<name>A0ABU3PQR0_9ACTN</name>
<dbReference type="CDD" id="cd01292">
    <property type="entry name" value="metallo-dependent_hydrolases"/>
    <property type="match status" value="1"/>
</dbReference>
<dbReference type="InterPro" id="IPR032465">
    <property type="entry name" value="ACMSD"/>
</dbReference>
<dbReference type="PANTHER" id="PTHR21240:SF28">
    <property type="entry name" value="ISO-OROTATE DECARBOXYLASE (EUROFUNG)"/>
    <property type="match status" value="1"/>
</dbReference>
<dbReference type="Proteomes" id="UP001268542">
    <property type="component" value="Unassembled WGS sequence"/>
</dbReference>
<dbReference type="InterPro" id="IPR032466">
    <property type="entry name" value="Metal_Hydrolase"/>
</dbReference>
<dbReference type="EMBL" id="JAVYII010000001">
    <property type="protein sequence ID" value="MDT9591563.1"/>
    <property type="molecule type" value="Genomic_DNA"/>
</dbReference>
<evidence type="ECO:0000313" key="3">
    <source>
        <dbReference type="EMBL" id="MDT9591563.1"/>
    </source>
</evidence>
<dbReference type="SUPFAM" id="SSF51556">
    <property type="entry name" value="Metallo-dependent hydrolases"/>
    <property type="match status" value="1"/>
</dbReference>
<reference evidence="3 4" key="1">
    <citation type="submission" date="2023-08" db="EMBL/GenBank/DDBJ databases">
        <title>Nocardioides seae sp. nov., a bacterium isolated from a soil.</title>
        <authorList>
            <person name="Wang X."/>
        </authorList>
    </citation>
    <scope>NUCLEOTIDE SEQUENCE [LARGE SCALE GENOMIC DNA]</scope>
    <source>
        <strain evidence="3 4">YZH12</strain>
    </source>
</reference>
<dbReference type="Pfam" id="PF04909">
    <property type="entry name" value="Amidohydro_2"/>
    <property type="match status" value="1"/>
</dbReference>
<keyword evidence="1" id="KW-0456">Lyase</keyword>
<dbReference type="PANTHER" id="PTHR21240">
    <property type="entry name" value="2-AMINO-3-CARBOXYLMUCONATE-6-SEMIALDEHYDE DECARBOXYLASE"/>
    <property type="match status" value="1"/>
</dbReference>
<dbReference type="Gene3D" id="3.20.20.140">
    <property type="entry name" value="Metal-dependent hydrolases"/>
    <property type="match status" value="1"/>
</dbReference>
<accession>A0ABU3PQR0</accession>
<comment type="caution">
    <text evidence="3">The sequence shown here is derived from an EMBL/GenBank/DDBJ whole genome shotgun (WGS) entry which is preliminary data.</text>
</comment>
<dbReference type="InterPro" id="IPR006680">
    <property type="entry name" value="Amidohydro-rel"/>
</dbReference>